<feature type="region of interest" description="Disordered" evidence="2">
    <location>
        <begin position="38"/>
        <end position="70"/>
    </location>
</feature>
<dbReference type="InterPro" id="IPR041588">
    <property type="entry name" value="Integrase_H2C2"/>
</dbReference>
<dbReference type="InterPro" id="IPR036875">
    <property type="entry name" value="Znf_CCHC_sf"/>
</dbReference>
<keyword evidence="1" id="KW-0863">Zinc-finger</keyword>
<dbReference type="Pfam" id="PF17921">
    <property type="entry name" value="Integrase_H2C2"/>
    <property type="match status" value="1"/>
</dbReference>
<dbReference type="Gene3D" id="4.10.60.10">
    <property type="entry name" value="Zinc finger, CCHC-type"/>
    <property type="match status" value="1"/>
</dbReference>
<sequence length="720" mass="82350">MASEQNVLATITQMIQGLREEKEKEKLLKEERRVLKEEEKEKRRVLKEEEKEKEKLLREEEKEKRRVPKRDRGVQAALENNIGEVRTECKRLEIELARMKSLEGAVISPTGRNIPPPTFEGQTSLEGFRRQFEAVTRNNGWGETEKVTNLIVALRGPALDLLQAVPRADQQSYAMLMGELELRYGEQHLRQVYQAQLKLRRQKVGESLQRFEADVKRLCHLAYPGAPIDFLDQLAAQTFIDGIRDVEVQRVLRLASFDKSREALVRALEVEAAYRESESGHPRVRGAELIAEQSTTGGGGESDAIKEIPKKLERLVERLEETGRRSAGPCFHCGRYGHLKRQCTGIGHPRVPGAELIVEQSTTGGGGKSNAIGEILKRLERLEETGRPGRRSAGPCFRCGRHGHLKRQCTVRLLDQRQPGKLNSSNVVDRPGRKHSSADVLSRGPCGDCRHCEKIDEHGLTSRRTTMVPSDDWTSESCRTIQQRDPNVGPILEWKERGNERPSWEMISDKSPELKTLWSQWDSLSIENGLLKRIWESADGKSKTMQLVVPKVQVPSVLREIHGGVSGAHFGINKMLKKVRERFYWVYYHEDVERWCKECDRCAESKGLKTRSRGVMRGLLLETHELVGTKIRMAGHRMRTRYYQRANHDGFGQNDLVWLFHPKRKKGLLPELMAVWKGPYKIIKRINDLVYRIQRSSGSKAKVVHLGRLACYQGDRTNWT</sequence>
<organism evidence="4 5">
    <name type="scientific">Cordylochernes scorpioides</name>
    <dbReference type="NCBI Taxonomy" id="51811"/>
    <lineage>
        <taxon>Eukaryota</taxon>
        <taxon>Metazoa</taxon>
        <taxon>Ecdysozoa</taxon>
        <taxon>Arthropoda</taxon>
        <taxon>Chelicerata</taxon>
        <taxon>Arachnida</taxon>
        <taxon>Pseudoscorpiones</taxon>
        <taxon>Cheliferoidea</taxon>
        <taxon>Chernetidae</taxon>
        <taxon>Cordylochernes</taxon>
    </lineage>
</organism>
<keyword evidence="5" id="KW-1185">Reference proteome</keyword>
<dbReference type="Pfam" id="PF22938">
    <property type="entry name" value="Integrase_p58_C"/>
    <property type="match status" value="1"/>
</dbReference>
<accession>A0ABY6KVF2</accession>
<evidence type="ECO:0000256" key="2">
    <source>
        <dbReference type="SAM" id="MobiDB-lite"/>
    </source>
</evidence>
<dbReference type="InterPro" id="IPR054465">
    <property type="entry name" value="Integrase_p58-like_C"/>
</dbReference>
<dbReference type="InterPro" id="IPR001878">
    <property type="entry name" value="Znf_CCHC"/>
</dbReference>
<protein>
    <recommendedName>
        <fullName evidence="3">CCHC-type domain-containing protein</fullName>
    </recommendedName>
</protein>
<proteinExistence type="predicted"/>
<dbReference type="PROSITE" id="PS50158">
    <property type="entry name" value="ZF_CCHC"/>
    <property type="match status" value="2"/>
</dbReference>
<dbReference type="EMBL" id="CP092871">
    <property type="protein sequence ID" value="UYV72136.1"/>
    <property type="molecule type" value="Genomic_DNA"/>
</dbReference>
<evidence type="ECO:0000313" key="5">
    <source>
        <dbReference type="Proteomes" id="UP001235939"/>
    </source>
</evidence>
<evidence type="ECO:0000256" key="1">
    <source>
        <dbReference type="PROSITE-ProRule" id="PRU00047"/>
    </source>
</evidence>
<dbReference type="Proteomes" id="UP001235939">
    <property type="component" value="Chromosome 09"/>
</dbReference>
<dbReference type="PANTHER" id="PTHR45823">
    <property type="entry name" value="T-SNARE COILED-COIL HOMOLOGY DOMAIN-CONTAINING PROTEIN"/>
    <property type="match status" value="1"/>
</dbReference>
<feature type="region of interest" description="Disordered" evidence="2">
    <location>
        <begin position="421"/>
        <end position="440"/>
    </location>
</feature>
<reference evidence="4 5" key="1">
    <citation type="submission" date="2022-01" db="EMBL/GenBank/DDBJ databases">
        <title>A chromosomal length assembly of Cordylochernes scorpioides.</title>
        <authorList>
            <person name="Zeh D."/>
            <person name="Zeh J."/>
        </authorList>
    </citation>
    <scope>NUCLEOTIDE SEQUENCE [LARGE SCALE GENOMIC DNA]</scope>
    <source>
        <strain evidence="4">IN4F17</strain>
        <tissue evidence="4">Whole Body</tissue>
    </source>
</reference>
<dbReference type="SMART" id="SM00343">
    <property type="entry name" value="ZnF_C2HC"/>
    <property type="match status" value="2"/>
</dbReference>
<feature type="domain" description="CCHC-type" evidence="3">
    <location>
        <begin position="330"/>
        <end position="343"/>
    </location>
</feature>
<evidence type="ECO:0000259" key="3">
    <source>
        <dbReference type="PROSITE" id="PS50158"/>
    </source>
</evidence>
<evidence type="ECO:0000313" key="4">
    <source>
        <dbReference type="EMBL" id="UYV72136.1"/>
    </source>
</evidence>
<feature type="compositionally biased region" description="Basic and acidic residues" evidence="2">
    <location>
        <begin position="38"/>
        <end position="64"/>
    </location>
</feature>
<keyword evidence="1" id="KW-0862">Zinc</keyword>
<dbReference type="Pfam" id="PF00098">
    <property type="entry name" value="zf-CCHC"/>
    <property type="match status" value="2"/>
</dbReference>
<dbReference type="Gene3D" id="1.10.340.70">
    <property type="match status" value="1"/>
</dbReference>
<feature type="domain" description="CCHC-type" evidence="3">
    <location>
        <begin position="396"/>
        <end position="409"/>
    </location>
</feature>
<dbReference type="PANTHER" id="PTHR45823:SF1">
    <property type="entry name" value="T-SNARE COILED-COIL HOMOLOGY DOMAIN-CONTAINING PROTEIN"/>
    <property type="match status" value="1"/>
</dbReference>
<keyword evidence="1" id="KW-0479">Metal-binding</keyword>
<name>A0ABY6KVF2_9ARAC</name>
<gene>
    <name evidence="4" type="ORF">LAZ67_9001929</name>
</gene>
<dbReference type="SUPFAM" id="SSF57756">
    <property type="entry name" value="Retrovirus zinc finger-like domains"/>
    <property type="match status" value="2"/>
</dbReference>